<evidence type="ECO:0000256" key="6">
    <source>
        <dbReference type="ARBA" id="ARBA00022840"/>
    </source>
</evidence>
<dbReference type="Gene3D" id="3.40.50.300">
    <property type="entry name" value="P-loop containing nucleotide triphosphate hydrolases"/>
    <property type="match status" value="2"/>
</dbReference>
<keyword evidence="13" id="KW-1185">Reference proteome</keyword>
<evidence type="ECO:0000313" key="12">
    <source>
        <dbReference type="EMBL" id="MEA5445835.1"/>
    </source>
</evidence>
<sequence length="555" mass="61370">MLTHLRIKDFALISELDLELTGGLNVLTGETGAGKSILVDAIGLVLGDRADAAVVRHGRERAEISVEFDLHDDPETREWLVQEELDDEDQCLLRRTINRQGRSRAYVNGHKVPVQQLRRLGERLMDIHGQHEHQSLLKTKTQLALLDQYGDHAAALESADQAWRDWQDAREKLNRLEEDAGGGEAGIDYLRHQVRELEALELEPGELESLEAEHERLRHGGRLLEEGQQALTMAYEGDGSTASELLSQALSHLESLTELDARLEPVRAGFEQARISIDEASEELQRYLSDLDLDPARLNWVADRIGSAHELARKHRVEPEALPATLDGMRERLDAIEHAGERLAEAREALAQCEERWHKAARKLSQARQKTAATLSGKVTDVMQGLGLDGGRFDIEVTLEPSSPRRGGGDQLNFQVSMNTGQPLRPLARVASGGELSRIGLAIQVVAARRASIPAMIFDEVDAGIGGGVAEIVGRELRRLGARCQVLCVTHLPQVASQGHHHFRIGKSTDDGETYTRVEPLSDGDRVEELARMLGGTEITDTSRSHAREMMEKAG</sequence>
<keyword evidence="6" id="KW-0067">ATP-binding</keyword>
<evidence type="ECO:0000259" key="11">
    <source>
        <dbReference type="Pfam" id="PF02463"/>
    </source>
</evidence>
<evidence type="ECO:0000313" key="13">
    <source>
        <dbReference type="Proteomes" id="UP001302316"/>
    </source>
</evidence>
<evidence type="ECO:0000256" key="7">
    <source>
        <dbReference type="ARBA" id="ARBA00023204"/>
    </source>
</evidence>
<dbReference type="FunFam" id="3.40.50.300:FF:000319">
    <property type="entry name" value="DNA repair protein RecN"/>
    <property type="match status" value="1"/>
</dbReference>
<evidence type="ECO:0000256" key="10">
    <source>
        <dbReference type="SAM" id="Coils"/>
    </source>
</evidence>
<dbReference type="Pfam" id="PF02463">
    <property type="entry name" value="SMC_N"/>
    <property type="match status" value="1"/>
</dbReference>
<dbReference type="EMBL" id="JAYGII010000015">
    <property type="protein sequence ID" value="MEA5445835.1"/>
    <property type="molecule type" value="Genomic_DNA"/>
</dbReference>
<dbReference type="Proteomes" id="UP001302316">
    <property type="component" value="Unassembled WGS sequence"/>
</dbReference>
<dbReference type="GO" id="GO:0009432">
    <property type="term" value="P:SOS response"/>
    <property type="evidence" value="ECO:0007669"/>
    <property type="project" value="TreeGrafter"/>
</dbReference>
<reference evidence="12 13" key="1">
    <citation type="submission" date="2023-12" db="EMBL/GenBank/DDBJ databases">
        <title>Whole-genome sequencing of halo(alkali)philic microorganisms from hypersaline lakes.</title>
        <authorList>
            <person name="Sorokin D.Y."/>
            <person name="Merkel A.Y."/>
            <person name="Messina E."/>
            <person name="Yakimov M."/>
        </authorList>
    </citation>
    <scope>NUCLEOTIDE SEQUENCE [LARGE SCALE GENOMIC DNA]</scope>
    <source>
        <strain evidence="12 13">AB-CW1</strain>
    </source>
</reference>
<feature type="coiled-coil region" evidence="10">
    <location>
        <begin position="336"/>
        <end position="370"/>
    </location>
</feature>
<feature type="domain" description="RecF/RecN/SMC N-terminal" evidence="11">
    <location>
        <begin position="1"/>
        <end position="507"/>
    </location>
</feature>
<accession>A0AAP6JF61</accession>
<dbReference type="InterPro" id="IPR004604">
    <property type="entry name" value="DNA_recomb/repair_RecN"/>
</dbReference>
<evidence type="ECO:0000256" key="2">
    <source>
        <dbReference type="ARBA" id="ARBA00009441"/>
    </source>
</evidence>
<dbReference type="GO" id="GO:0006310">
    <property type="term" value="P:DNA recombination"/>
    <property type="evidence" value="ECO:0007669"/>
    <property type="project" value="InterPro"/>
</dbReference>
<evidence type="ECO:0000256" key="5">
    <source>
        <dbReference type="ARBA" id="ARBA00022763"/>
    </source>
</evidence>
<dbReference type="NCBIfam" id="TIGR00634">
    <property type="entry name" value="recN"/>
    <property type="match status" value="1"/>
</dbReference>
<dbReference type="InterPro" id="IPR027417">
    <property type="entry name" value="P-loop_NTPase"/>
</dbReference>
<dbReference type="CDD" id="cd03241">
    <property type="entry name" value="ABC_RecN"/>
    <property type="match status" value="2"/>
</dbReference>
<keyword evidence="5 9" id="KW-0227">DNA damage</keyword>
<evidence type="ECO:0000256" key="3">
    <source>
        <dbReference type="ARBA" id="ARBA00021315"/>
    </source>
</evidence>
<dbReference type="NCBIfam" id="NF008121">
    <property type="entry name" value="PRK10869.1"/>
    <property type="match status" value="1"/>
</dbReference>
<organism evidence="12 13">
    <name type="scientific">Natronospira elongata</name>
    <dbReference type="NCBI Taxonomy" id="3110268"/>
    <lineage>
        <taxon>Bacteria</taxon>
        <taxon>Pseudomonadati</taxon>
        <taxon>Pseudomonadota</taxon>
        <taxon>Gammaproteobacteria</taxon>
        <taxon>Natronospirales</taxon>
        <taxon>Natronospiraceae</taxon>
        <taxon>Natronospira</taxon>
    </lineage>
</organism>
<keyword evidence="4" id="KW-0547">Nucleotide-binding</keyword>
<dbReference type="PIRSF" id="PIRSF003128">
    <property type="entry name" value="RecN"/>
    <property type="match status" value="1"/>
</dbReference>
<dbReference type="RefSeq" id="WP_346051654.1">
    <property type="nucleotide sequence ID" value="NZ_JAYGII010000015.1"/>
</dbReference>
<evidence type="ECO:0000256" key="8">
    <source>
        <dbReference type="ARBA" id="ARBA00033408"/>
    </source>
</evidence>
<evidence type="ECO:0000256" key="1">
    <source>
        <dbReference type="ARBA" id="ARBA00003618"/>
    </source>
</evidence>
<dbReference type="SUPFAM" id="SSF52540">
    <property type="entry name" value="P-loop containing nucleoside triphosphate hydrolases"/>
    <property type="match status" value="2"/>
</dbReference>
<comment type="function">
    <text evidence="1 9">May be involved in recombinational repair of damaged DNA.</text>
</comment>
<comment type="caution">
    <text evidence="12">The sequence shown here is derived from an EMBL/GenBank/DDBJ whole genome shotgun (WGS) entry which is preliminary data.</text>
</comment>
<dbReference type="GO" id="GO:0006281">
    <property type="term" value="P:DNA repair"/>
    <property type="evidence" value="ECO:0007669"/>
    <property type="project" value="UniProtKB-KW"/>
</dbReference>
<comment type="similarity">
    <text evidence="2 9">Belongs to the RecN family.</text>
</comment>
<dbReference type="GO" id="GO:0043590">
    <property type="term" value="C:bacterial nucleoid"/>
    <property type="evidence" value="ECO:0007669"/>
    <property type="project" value="TreeGrafter"/>
</dbReference>
<dbReference type="FunFam" id="3.40.50.300:FF:000356">
    <property type="entry name" value="DNA repair protein RecN"/>
    <property type="match status" value="1"/>
</dbReference>
<dbReference type="InterPro" id="IPR003395">
    <property type="entry name" value="RecF/RecN/SMC_N"/>
</dbReference>
<keyword evidence="7 9" id="KW-0234">DNA repair</keyword>
<evidence type="ECO:0000256" key="9">
    <source>
        <dbReference type="PIRNR" id="PIRNR003128"/>
    </source>
</evidence>
<gene>
    <name evidence="12" type="primary">recN</name>
    <name evidence="12" type="ORF">VCB98_08390</name>
</gene>
<evidence type="ECO:0000256" key="4">
    <source>
        <dbReference type="ARBA" id="ARBA00022741"/>
    </source>
</evidence>
<name>A0AAP6JF61_9GAMM</name>
<dbReference type="AlphaFoldDB" id="A0AAP6JF61"/>
<dbReference type="PANTHER" id="PTHR11059:SF0">
    <property type="entry name" value="DNA REPAIR PROTEIN RECN"/>
    <property type="match status" value="1"/>
</dbReference>
<dbReference type="GO" id="GO:0005524">
    <property type="term" value="F:ATP binding"/>
    <property type="evidence" value="ECO:0007669"/>
    <property type="project" value="UniProtKB-KW"/>
</dbReference>
<keyword evidence="10" id="KW-0175">Coiled coil</keyword>
<dbReference type="PANTHER" id="PTHR11059">
    <property type="entry name" value="DNA REPAIR PROTEIN RECN"/>
    <property type="match status" value="1"/>
</dbReference>
<proteinExistence type="inferred from homology"/>
<protein>
    <recommendedName>
        <fullName evidence="3 9">DNA repair protein RecN</fullName>
    </recommendedName>
    <alternativeName>
        <fullName evidence="8 9">Recombination protein N</fullName>
    </alternativeName>
</protein>